<evidence type="ECO:0000313" key="3">
    <source>
        <dbReference type="Proteomes" id="UP001222087"/>
    </source>
</evidence>
<name>A0ABY8AXB0_9GAMM</name>
<evidence type="ECO:0000313" key="2">
    <source>
        <dbReference type="EMBL" id="WED44076.1"/>
    </source>
</evidence>
<dbReference type="RefSeq" id="WP_275089892.1">
    <property type="nucleotide sequence ID" value="NZ_CP119078.1"/>
</dbReference>
<dbReference type="EMBL" id="CP119078">
    <property type="protein sequence ID" value="WED44076.1"/>
    <property type="molecule type" value="Genomic_DNA"/>
</dbReference>
<evidence type="ECO:0000259" key="1">
    <source>
        <dbReference type="PROSITE" id="PS50234"/>
    </source>
</evidence>
<keyword evidence="3" id="KW-1185">Reference proteome</keyword>
<dbReference type="SMART" id="SM00327">
    <property type="entry name" value="VWA"/>
    <property type="match status" value="1"/>
</dbReference>
<accession>A0ABY8AXB0</accession>
<dbReference type="InterPro" id="IPR036465">
    <property type="entry name" value="vWFA_dom_sf"/>
</dbReference>
<dbReference type="SUPFAM" id="SSF53300">
    <property type="entry name" value="vWA-like"/>
    <property type="match status" value="1"/>
</dbReference>
<sequence>MPKLADNALRAKNITSLLLNMGVELQNSPISCNGEFFGFNLQNHTNILGLQTKIQSLLQVAPAKRINLPTLITQEIDEATCPSQAQMDTHKKSCKAIFDVLQMQGLDYSLDKELEQITINLPNPYGQLFACLEYNYMHVSGNQVIFDLKKYLQNKPENLFLFEDKVPYLFAKTEAFERKQVFYAQKHSKEGIEVTPYFFIPNASCPPDYHFVLDTSTSMEGNRLETLKASVITFAKALFQFQPNAVIKITTFNSQINLLGTYNKEQITALESDVNNLNVNGNTCLYRVTSQQLIHIQESSRHNNILLFTDGQNDSYDSELQLELLKKHIHALQTGSALTTAKNKFYILNYGSQQPQALYQVTQLFDSPIIETDTPHFMETLDKHEKLQEWAALRELFECRLEVSNNAKQSKREPINYVRPFDMSGQFAALETEKFQYGDVLQLVVKDSNGHIILDDKKELPKSSVVDLSLFNSNNSTVVSTPYTSAFTL</sequence>
<protein>
    <submittedName>
        <fullName evidence="2">VWA domain-containing protein</fullName>
    </submittedName>
</protein>
<dbReference type="Gene3D" id="3.40.50.410">
    <property type="entry name" value="von Willebrand factor, type A domain"/>
    <property type="match status" value="1"/>
</dbReference>
<gene>
    <name evidence="2" type="ORF">PXX05_04620</name>
</gene>
<reference evidence="2 3" key="1">
    <citation type="submission" date="2023-02" db="EMBL/GenBank/DDBJ databases">
        <title>Genome Sequence of L. cardiaca H63T.</title>
        <authorList>
            <person name="Lopez A.E."/>
            <person name="Cianciotto N.P."/>
        </authorList>
    </citation>
    <scope>NUCLEOTIDE SEQUENCE [LARGE SCALE GENOMIC DNA]</scope>
    <source>
        <strain evidence="2 3">H63</strain>
    </source>
</reference>
<dbReference type="Pfam" id="PF13519">
    <property type="entry name" value="VWA_2"/>
    <property type="match status" value="1"/>
</dbReference>
<proteinExistence type="predicted"/>
<feature type="domain" description="VWFA" evidence="1">
    <location>
        <begin position="208"/>
        <end position="396"/>
    </location>
</feature>
<dbReference type="InterPro" id="IPR002035">
    <property type="entry name" value="VWF_A"/>
</dbReference>
<organism evidence="2 3">
    <name type="scientific">Legionella cardiaca</name>
    <dbReference type="NCBI Taxonomy" id="1071983"/>
    <lineage>
        <taxon>Bacteria</taxon>
        <taxon>Pseudomonadati</taxon>
        <taxon>Pseudomonadota</taxon>
        <taxon>Gammaproteobacteria</taxon>
        <taxon>Legionellales</taxon>
        <taxon>Legionellaceae</taxon>
        <taxon>Legionella</taxon>
    </lineage>
</organism>
<dbReference type="Proteomes" id="UP001222087">
    <property type="component" value="Chromosome"/>
</dbReference>
<dbReference type="CDD" id="cd00198">
    <property type="entry name" value="vWFA"/>
    <property type="match status" value="1"/>
</dbReference>
<dbReference type="PROSITE" id="PS50234">
    <property type="entry name" value="VWFA"/>
    <property type="match status" value="1"/>
</dbReference>